<reference evidence="1" key="3">
    <citation type="submission" date="2023-05" db="EMBL/GenBank/DDBJ databases">
        <authorList>
            <person name="Smith C.H."/>
        </authorList>
    </citation>
    <scope>NUCLEOTIDE SEQUENCE</scope>
    <source>
        <strain evidence="1">CHS0354</strain>
        <tissue evidence="1">Mantle</tissue>
    </source>
</reference>
<evidence type="ECO:0000313" key="2">
    <source>
        <dbReference type="Proteomes" id="UP001195483"/>
    </source>
</evidence>
<dbReference type="EMBL" id="JAEAOA010001069">
    <property type="protein sequence ID" value="KAK3603611.1"/>
    <property type="molecule type" value="Genomic_DNA"/>
</dbReference>
<accession>A0AAE0T4U1</accession>
<sequence>MVYRESKSGEAEISNAMPLSLHVLIKASQKPATSDEIWSQHDVFISGLVTDSKRDAIAYNPYFHNNGERQSHSLGYAPRSNDLCFVKHPFLYQLSRNIDAQRQVPINISSRFRSHQQAVKRNSAIMAVKSES</sequence>
<reference evidence="1" key="2">
    <citation type="journal article" date="2021" name="Genome Biol. Evol.">
        <title>Developing a high-quality reference genome for a parasitic bivalve with doubly uniparental inheritance (Bivalvia: Unionida).</title>
        <authorList>
            <person name="Smith C.H."/>
        </authorList>
    </citation>
    <scope>NUCLEOTIDE SEQUENCE</scope>
    <source>
        <strain evidence="1">CHS0354</strain>
        <tissue evidence="1">Mantle</tissue>
    </source>
</reference>
<dbReference type="Proteomes" id="UP001195483">
    <property type="component" value="Unassembled WGS sequence"/>
</dbReference>
<reference evidence="1" key="1">
    <citation type="journal article" date="2021" name="Genome Biol. Evol.">
        <title>A High-Quality Reference Genome for a Parasitic Bivalve with Doubly Uniparental Inheritance (Bivalvia: Unionida).</title>
        <authorList>
            <person name="Smith C.H."/>
        </authorList>
    </citation>
    <scope>NUCLEOTIDE SEQUENCE</scope>
    <source>
        <strain evidence="1">CHS0354</strain>
    </source>
</reference>
<comment type="caution">
    <text evidence="1">The sequence shown here is derived from an EMBL/GenBank/DDBJ whole genome shotgun (WGS) entry which is preliminary data.</text>
</comment>
<protein>
    <submittedName>
        <fullName evidence="1">Uncharacterized protein</fullName>
    </submittedName>
</protein>
<dbReference type="AlphaFoldDB" id="A0AAE0T4U1"/>
<keyword evidence="2" id="KW-1185">Reference proteome</keyword>
<evidence type="ECO:0000313" key="1">
    <source>
        <dbReference type="EMBL" id="KAK3603611.1"/>
    </source>
</evidence>
<feature type="non-terminal residue" evidence="1">
    <location>
        <position position="1"/>
    </location>
</feature>
<name>A0AAE0T4U1_9BIVA</name>
<proteinExistence type="predicted"/>
<organism evidence="1 2">
    <name type="scientific">Potamilus streckersoni</name>
    <dbReference type="NCBI Taxonomy" id="2493646"/>
    <lineage>
        <taxon>Eukaryota</taxon>
        <taxon>Metazoa</taxon>
        <taxon>Spiralia</taxon>
        <taxon>Lophotrochozoa</taxon>
        <taxon>Mollusca</taxon>
        <taxon>Bivalvia</taxon>
        <taxon>Autobranchia</taxon>
        <taxon>Heteroconchia</taxon>
        <taxon>Palaeoheterodonta</taxon>
        <taxon>Unionida</taxon>
        <taxon>Unionoidea</taxon>
        <taxon>Unionidae</taxon>
        <taxon>Ambleminae</taxon>
        <taxon>Lampsilini</taxon>
        <taxon>Potamilus</taxon>
    </lineage>
</organism>
<gene>
    <name evidence="1" type="ORF">CHS0354_017329</name>
</gene>